<dbReference type="InParanoid" id="A0A194QZT2"/>
<keyword evidence="3" id="KW-1185">Reference proteome</keyword>
<dbReference type="PANTHER" id="PTHR31996">
    <property type="entry name" value="COILED-COIL DOMAIN-CONTAINING PROTEIN 115"/>
    <property type="match status" value="1"/>
</dbReference>
<dbReference type="Proteomes" id="UP000053240">
    <property type="component" value="Unassembled WGS sequence"/>
</dbReference>
<sequence>MDSKAEDITDKVEMDTVCELLDKTLLQQLHLMEEKMRYELILESNIKHGSIHLAKSRYIMGHTSVSMARLPMEASPEFSASTVCEETEIDNNKQLQVVENKDSNTVNPLHWFGILVPQNLHEAKKVFRRTIDVVVDCVNLQIRLLENIKNMEALRQYKKLLTNDLL</sequence>
<dbReference type="AlphaFoldDB" id="A0A194QZT2"/>
<organism evidence="2 3">
    <name type="scientific">Papilio machaon</name>
    <name type="common">Old World swallowtail butterfly</name>
    <dbReference type="NCBI Taxonomy" id="76193"/>
    <lineage>
        <taxon>Eukaryota</taxon>
        <taxon>Metazoa</taxon>
        <taxon>Ecdysozoa</taxon>
        <taxon>Arthropoda</taxon>
        <taxon>Hexapoda</taxon>
        <taxon>Insecta</taxon>
        <taxon>Pterygota</taxon>
        <taxon>Neoptera</taxon>
        <taxon>Endopterygota</taxon>
        <taxon>Lepidoptera</taxon>
        <taxon>Glossata</taxon>
        <taxon>Ditrysia</taxon>
        <taxon>Papilionoidea</taxon>
        <taxon>Papilionidae</taxon>
        <taxon>Papilioninae</taxon>
        <taxon>Papilio</taxon>
    </lineage>
</organism>
<accession>A0A194QZT2</accession>
<dbReference type="KEGG" id="pmac:106715455"/>
<dbReference type="InterPro" id="IPR040357">
    <property type="entry name" value="Vma22/CCDC115"/>
</dbReference>
<evidence type="ECO:0000256" key="1">
    <source>
        <dbReference type="ARBA" id="ARBA00093634"/>
    </source>
</evidence>
<dbReference type="STRING" id="76193.A0A194QZT2"/>
<dbReference type="OrthoDB" id="408631at2759"/>
<evidence type="ECO:0000313" key="2">
    <source>
        <dbReference type="EMBL" id="KPJ10794.1"/>
    </source>
</evidence>
<dbReference type="FunCoup" id="A0A194QZT2">
    <property type="interactions" value="12"/>
</dbReference>
<dbReference type="GO" id="GO:0051082">
    <property type="term" value="F:unfolded protein binding"/>
    <property type="evidence" value="ECO:0007669"/>
    <property type="project" value="TreeGrafter"/>
</dbReference>
<protein>
    <recommendedName>
        <fullName evidence="1">Vacuolar ATPase assembly protein VMA22</fullName>
    </recommendedName>
</protein>
<dbReference type="PANTHER" id="PTHR31996:SF2">
    <property type="entry name" value="COILED-COIL DOMAIN-CONTAINING PROTEIN 115"/>
    <property type="match status" value="1"/>
</dbReference>
<name>A0A194QZT2_PAPMA</name>
<proteinExistence type="predicted"/>
<reference evidence="2 3" key="1">
    <citation type="journal article" date="2015" name="Nat. Commun.">
        <title>Outbred genome sequencing and CRISPR/Cas9 gene editing in butterflies.</title>
        <authorList>
            <person name="Li X."/>
            <person name="Fan D."/>
            <person name="Zhang W."/>
            <person name="Liu G."/>
            <person name="Zhang L."/>
            <person name="Zhao L."/>
            <person name="Fang X."/>
            <person name="Chen L."/>
            <person name="Dong Y."/>
            <person name="Chen Y."/>
            <person name="Ding Y."/>
            <person name="Zhao R."/>
            <person name="Feng M."/>
            <person name="Zhu Y."/>
            <person name="Feng Y."/>
            <person name="Jiang X."/>
            <person name="Zhu D."/>
            <person name="Xiang H."/>
            <person name="Feng X."/>
            <person name="Li S."/>
            <person name="Wang J."/>
            <person name="Zhang G."/>
            <person name="Kronforst M.R."/>
            <person name="Wang W."/>
        </authorList>
    </citation>
    <scope>NUCLEOTIDE SEQUENCE [LARGE SCALE GENOMIC DNA]</scope>
    <source>
        <strain evidence="2">Ya'a_city_454_Pm</strain>
        <tissue evidence="2">Whole body</tissue>
    </source>
</reference>
<dbReference type="GO" id="GO:0070072">
    <property type="term" value="P:vacuolar proton-transporting V-type ATPase complex assembly"/>
    <property type="evidence" value="ECO:0007669"/>
    <property type="project" value="InterPro"/>
</dbReference>
<evidence type="ECO:0000313" key="3">
    <source>
        <dbReference type="Proteomes" id="UP000053240"/>
    </source>
</evidence>
<dbReference type="EMBL" id="KQ460930">
    <property type="protein sequence ID" value="KPJ10794.1"/>
    <property type="molecule type" value="Genomic_DNA"/>
</dbReference>
<gene>
    <name evidence="2" type="ORF">RR48_07800</name>
</gene>